<evidence type="ECO:0000256" key="1">
    <source>
        <dbReference type="ARBA" id="ARBA00007812"/>
    </source>
</evidence>
<gene>
    <name evidence="7" type="ORF">SAMN05421547_10718</name>
</gene>
<dbReference type="GO" id="GO:0000287">
    <property type="term" value="F:magnesium ion binding"/>
    <property type="evidence" value="ECO:0007669"/>
    <property type="project" value="InterPro"/>
</dbReference>
<dbReference type="GO" id="GO:0005948">
    <property type="term" value="C:acetolactate synthase complex"/>
    <property type="evidence" value="ECO:0007669"/>
    <property type="project" value="TreeGrafter"/>
</dbReference>
<dbReference type="PANTHER" id="PTHR18968:SF13">
    <property type="entry name" value="ACETOLACTATE SYNTHASE CATALYTIC SUBUNIT, MITOCHONDRIAL"/>
    <property type="match status" value="1"/>
</dbReference>
<accession>A0A1H3LXW1</accession>
<dbReference type="CDD" id="cd00568">
    <property type="entry name" value="TPP_enzymes"/>
    <property type="match status" value="1"/>
</dbReference>
<dbReference type="Gene3D" id="3.40.50.970">
    <property type="match status" value="2"/>
</dbReference>
<dbReference type="Pfam" id="PF00205">
    <property type="entry name" value="TPP_enzyme_M"/>
    <property type="match status" value="1"/>
</dbReference>
<protein>
    <submittedName>
        <fullName evidence="7">Acetolactate synthase-1/2/3 large subunit</fullName>
    </submittedName>
</protein>
<dbReference type="Gene3D" id="3.40.50.1220">
    <property type="entry name" value="TPP-binding domain"/>
    <property type="match status" value="1"/>
</dbReference>
<dbReference type="InterPro" id="IPR012001">
    <property type="entry name" value="Thiamin_PyroP_enz_TPP-bd_dom"/>
</dbReference>
<dbReference type="InterPro" id="IPR029035">
    <property type="entry name" value="DHS-like_NAD/FAD-binding_dom"/>
</dbReference>
<feature type="domain" description="Thiamine pyrophosphate enzyme central" evidence="4">
    <location>
        <begin position="203"/>
        <end position="342"/>
    </location>
</feature>
<dbReference type="GO" id="GO:0009099">
    <property type="term" value="P:L-valine biosynthetic process"/>
    <property type="evidence" value="ECO:0007669"/>
    <property type="project" value="TreeGrafter"/>
</dbReference>
<dbReference type="InterPro" id="IPR011766">
    <property type="entry name" value="TPP_enzyme_TPP-bd"/>
</dbReference>
<dbReference type="EMBL" id="FNPE01000007">
    <property type="protein sequence ID" value="SDY68864.1"/>
    <property type="molecule type" value="Genomic_DNA"/>
</dbReference>
<comment type="similarity">
    <text evidence="1 3">Belongs to the TPP enzyme family.</text>
</comment>
<organism evidence="7 8">
    <name type="scientific">Delftia lacustris</name>
    <dbReference type="NCBI Taxonomy" id="558537"/>
    <lineage>
        <taxon>Bacteria</taxon>
        <taxon>Pseudomonadati</taxon>
        <taxon>Pseudomonadota</taxon>
        <taxon>Betaproteobacteria</taxon>
        <taxon>Burkholderiales</taxon>
        <taxon>Comamonadaceae</taxon>
        <taxon>Delftia</taxon>
    </lineage>
</organism>
<dbReference type="SUPFAM" id="SSF52467">
    <property type="entry name" value="DHS-like NAD/FAD-binding domain"/>
    <property type="match status" value="1"/>
</dbReference>
<dbReference type="Pfam" id="PF02776">
    <property type="entry name" value="TPP_enzyme_N"/>
    <property type="match status" value="1"/>
</dbReference>
<dbReference type="InterPro" id="IPR029061">
    <property type="entry name" value="THDP-binding"/>
</dbReference>
<dbReference type="CDD" id="cd07035">
    <property type="entry name" value="TPP_PYR_POX_like"/>
    <property type="match status" value="1"/>
</dbReference>
<keyword evidence="2 3" id="KW-0786">Thiamine pyrophosphate</keyword>
<dbReference type="GeneID" id="94694085"/>
<evidence type="ECO:0000259" key="6">
    <source>
        <dbReference type="Pfam" id="PF02776"/>
    </source>
</evidence>
<dbReference type="SUPFAM" id="SSF52518">
    <property type="entry name" value="Thiamin diphosphate-binding fold (THDP-binding)"/>
    <property type="match status" value="2"/>
</dbReference>
<sequence length="575" mass="61410">MSKPLSNPGLNKQDTVGHLVARVLKRHGITQFFGQSLPSMFVLAAEELGLRQIAYRTENAGGYMADAHARMSGRPAVITAQNGPAAALLVAPLAEALKVSIPIIALVQDVARDQTDRNAFQDLDHMGLFKPVTKWVRRVDQASRVEDYVEQAIIAACSGRPGPVALMLPADLLTEPAQPSGVPRPAALARFPLDRAVPERQLLERAMGALLQARAPVIVAGGGVHISGASEALSAFADALSLPVATTNMGKGAVAETHELSLGVVANCLGPNGSGRYLKDFVSGADVVFLIGNRTNQNGTDSWTLYPRDAQFIHLDIDGQEIGRNYDAMRLVGDARLALQAMLDIAGPLDLSARTGQRAALAARIAKGRERHRQESAEVRLSSAAPIRPERIMHELDALLTAEDTVVADASYSTLWVTNYLTARRAGQRFITPRGLAGLGWGMPMAMGARLAQDGGQVFCLVGDGGFGHVWSEMETCRRMGIKVITVLINNGILGYQKHAEHVKFGEHTSAVNFSGVDHAAIARACGIHGVRVESADAIAPALRAAMAAEEATLIEVMCTEDAFPPITFYTPESH</sequence>
<dbReference type="GO" id="GO:0030976">
    <property type="term" value="F:thiamine pyrophosphate binding"/>
    <property type="evidence" value="ECO:0007669"/>
    <property type="project" value="InterPro"/>
</dbReference>
<dbReference type="GO" id="GO:0003984">
    <property type="term" value="F:acetolactate synthase activity"/>
    <property type="evidence" value="ECO:0007669"/>
    <property type="project" value="TreeGrafter"/>
</dbReference>
<dbReference type="NCBIfam" id="NF004772">
    <property type="entry name" value="PRK06112.1"/>
    <property type="match status" value="1"/>
</dbReference>
<dbReference type="Pfam" id="PF02775">
    <property type="entry name" value="TPP_enzyme_C"/>
    <property type="match status" value="1"/>
</dbReference>
<evidence type="ECO:0000256" key="2">
    <source>
        <dbReference type="ARBA" id="ARBA00023052"/>
    </source>
</evidence>
<evidence type="ECO:0000313" key="7">
    <source>
        <dbReference type="EMBL" id="SDY68864.1"/>
    </source>
</evidence>
<evidence type="ECO:0000256" key="3">
    <source>
        <dbReference type="RuleBase" id="RU362132"/>
    </source>
</evidence>
<name>A0A1H3LXW1_9BURK</name>
<dbReference type="RefSeq" id="WP_061289263.1">
    <property type="nucleotide sequence ID" value="NZ_CP141274.1"/>
</dbReference>
<dbReference type="AlphaFoldDB" id="A0A1H3LXW1"/>
<feature type="domain" description="Thiamine pyrophosphate enzyme TPP-binding" evidence="5">
    <location>
        <begin position="410"/>
        <end position="557"/>
    </location>
</feature>
<dbReference type="PANTHER" id="PTHR18968">
    <property type="entry name" value="THIAMINE PYROPHOSPHATE ENZYMES"/>
    <property type="match status" value="1"/>
</dbReference>
<evidence type="ECO:0000313" key="8">
    <source>
        <dbReference type="Proteomes" id="UP000183417"/>
    </source>
</evidence>
<dbReference type="InterPro" id="IPR012000">
    <property type="entry name" value="Thiamin_PyroP_enz_cen_dom"/>
</dbReference>
<evidence type="ECO:0000259" key="4">
    <source>
        <dbReference type="Pfam" id="PF00205"/>
    </source>
</evidence>
<evidence type="ECO:0000259" key="5">
    <source>
        <dbReference type="Pfam" id="PF02775"/>
    </source>
</evidence>
<dbReference type="GO" id="GO:0009097">
    <property type="term" value="P:isoleucine biosynthetic process"/>
    <property type="evidence" value="ECO:0007669"/>
    <property type="project" value="TreeGrafter"/>
</dbReference>
<dbReference type="GO" id="GO:0050660">
    <property type="term" value="F:flavin adenine dinucleotide binding"/>
    <property type="evidence" value="ECO:0007669"/>
    <property type="project" value="TreeGrafter"/>
</dbReference>
<feature type="domain" description="Thiamine pyrophosphate enzyme N-terminal TPP-binding" evidence="6">
    <location>
        <begin position="15"/>
        <end position="127"/>
    </location>
</feature>
<dbReference type="InterPro" id="IPR045229">
    <property type="entry name" value="TPP_enz"/>
</dbReference>
<reference evidence="7 8" key="1">
    <citation type="submission" date="2016-10" db="EMBL/GenBank/DDBJ databases">
        <authorList>
            <person name="de Groot N.N."/>
        </authorList>
    </citation>
    <scope>NUCLEOTIDE SEQUENCE [LARGE SCALE GENOMIC DNA]</scope>
    <source>
        <strain evidence="7 8">LMG 24775</strain>
    </source>
</reference>
<proteinExistence type="inferred from homology"/>
<dbReference type="Proteomes" id="UP000183417">
    <property type="component" value="Unassembled WGS sequence"/>
</dbReference>